<feature type="compositionally biased region" description="Basic and acidic residues" evidence="1">
    <location>
        <begin position="3355"/>
        <end position="3367"/>
    </location>
</feature>
<dbReference type="OMA" id="WETLQWT"/>
<dbReference type="InterPro" id="IPR028236">
    <property type="entry name" value="CPLANE1"/>
</dbReference>
<feature type="region of interest" description="Disordered" evidence="1">
    <location>
        <begin position="1251"/>
        <end position="1277"/>
    </location>
</feature>
<evidence type="ECO:0000256" key="1">
    <source>
        <dbReference type="SAM" id="MobiDB-lite"/>
    </source>
</evidence>
<feature type="compositionally biased region" description="Polar residues" evidence="1">
    <location>
        <begin position="1994"/>
        <end position="2010"/>
    </location>
</feature>
<feature type="compositionally biased region" description="Basic and acidic residues" evidence="1">
    <location>
        <begin position="2530"/>
        <end position="2546"/>
    </location>
</feature>
<feature type="region of interest" description="Disordered" evidence="1">
    <location>
        <begin position="2853"/>
        <end position="2887"/>
    </location>
</feature>
<feature type="compositionally biased region" description="Pro residues" evidence="1">
    <location>
        <begin position="2734"/>
        <end position="2743"/>
    </location>
</feature>
<feature type="compositionally biased region" description="Basic and acidic residues" evidence="1">
    <location>
        <begin position="2688"/>
        <end position="2698"/>
    </location>
</feature>
<dbReference type="Proteomes" id="UP000001593">
    <property type="component" value="Unassembled WGS sequence"/>
</dbReference>
<feature type="region of interest" description="Disordered" evidence="1">
    <location>
        <begin position="2581"/>
        <end position="2606"/>
    </location>
</feature>
<sequence length="3562" mass="396442">MAVGGIFVLEIPCTSIKRKKPWSKLAWLGAGKTKEQHDLFLLDNSRISQLFLPSGQFLVGALKSGKVFVWNKGSDTVNTTPILDKIRSVLGTAIEKLKTDFEHADNLVVLDKKPAYVFVSNCGTKILLLSGYDQLFLWESKPSGKERAHGEPFTGVWMQIQSGEYHLPTAGDKEAAIDAIFYDDLMLGLCAMVSWVFNKEDTLIITTLRLSWSNNASGTGQSLPFTAKWYMFRHPLYGLTPAARVVKSKRAYLGHFSPDGQILAVAMNQKYASDNRIMFYSTASLHVAMVNDLNGCGAQQIGVSKPSGRKSNGTDQDDISLSSTVESALRQRFSIAVHPHHPVFLISDGYLVTVLQLPGNVSHAGLMTALMSDVKRLVPDIELDLQIPSRSSSLSKINIFQAEPATPANGDDISDNTASSAGSSNLKDYGLASGDQGVALAGFTPMADQAADEHYANVSGILEAQLASLKALGLATSAGEHWTKDISNAANTVTRGIAKLFGVSMKSLVTQNGNLKTSLKLIPESIKTIEPLHGLPERSGQRLKKSFAYFQLALGLFQWDSYRNAFSWAIRLVHHVINELLAFKGCSDSVKITTSIQFLEFSERILNTVYSWNLSGQGLSADNFSPTKMSGQNVPLGNTQQDVSGQDVHGQGSKVAQDLAAPWLLLYNYTAQCSKRSAEGHEDRSMCGDQVERTDDHADLMELMCSVQRKLQDIGAKIPTMADDATQNTAGSHTDVKKIHESIIKQAHISGAFSTEALEDSMFARKRATQTPAQQSTPVGLSKRSRSLDHLKDLSAIGKPSLAFSPGYIGSPRVQSLAGSPPENDTRALLSILYQNLQQYDVQGALELVYSLMEPVLPLEEIETTLSDLFTPIAHGMATPGQDQSASQLLSVLLQSYPIIRVSDKCGLPVVQSLARLMAAYFSDLPLFTFPPYRPEPLPPFHPAEGEQRSQISDESFELMHGAEVEPLNRERLSIAVREQGLSDLWSANSAVDLLLVTGLIGEAALLSRDLGDWKNSFFLSVSNDNLTSLSPKGSLPSVHDNPEKTIISRLAPIFHTPHLVLPSIQKTGEEAPDEAHSPTRDKLVKENPTPGTLEPEIDANLVRHVSHVLQAGVVAGLDLVPVLMWTMLKDLLGLVAQLDWIVPEGLYLPSPPLYCPQPPNTQTEFLLPRVYQERHIRSEAAKLVQKILTLFHASRCMTPCTQWYVEQLVAANDKWYGDDGEFEMPQSLISYADCDVTFTAAEQEMMRTLKKVSTKGKDKRSPPRSGPSQAGSQTGESSSIDVMLSAFQQFCLITWLLHARDKMSYYARRYRRELNEPSADAKYSAEDLCWETLQWTLRLLPFSSLLGATSQLYDTLLTLLSEMTPSVTTAEITAQHFHDPDIIPTTAGKAKLKRLISRFRRVTLYDAGCDDAEDPDAPLSVYYREKCIQCEHDFIERRELFGPVQVKVFEREELADEYPISSNKISFKLNKERPQVGALMLESSSAYLGFLDTFFIIVVSKTSQYNQSLTTPLLLAFEKVFTAPETKSLKEIQAKASTLKRKAPLPKIGLIRSQSFADVRSSRPRARHLESPTASCVEGPSDYKRSSSLNDLGKAGNTSGIAVLGAEIMKLLPKLVWLSRWSSQGSSHTLDVTTLRTSEGRPVMKVQVKLQLLINSIWLMKNVYIPWQRDEKVNPEFLKPIPKAMFNPSLAKFNTEAAAPSKPEKTLIRRYASDTDIPRVMVQSPTTEEEDGSKRHTNSATRRGGAKPSASGNRTAESPLTSKVHTQDMQVAEKKKAQKKKARKTLRLDLGQENERPFEDVINLPHDLVQAETEGLPKGNVLLQSPPYVQRAKPKADNVSTLQKSKTEKRRRTMRSTSTPHRSRNLSRSEEVDVNSAFFPEDFTALPGNLSGFQVRDPQGSRHPDDTVISSRELRKKPRQVEMSRQSDRQDAVIPVRVVNEDSANNRVEILLSIALRHSDQGEHTSVSSGTMGFNRTVATEPTVIQGPPSKHTGCQTDQGPSQSVSTQADHTDKAHEVKEAWPAGPLNSLYPGNVKPEQPLSVDTAHVPKLDEESDSMNAPKFDPGIPLLRMPGTSILADKDGLFKTVPDLPEKPRSTTFSGTSQLQDGMRLFPISQDQPPLPLLHIPENGGKRHIKVPDLSKIRFFEMQNNPAGLQLLKMPPKSEETRIPDLSKIKFPDTQKKTQVDSKDLFLLQMPLANESWRPDFSKIKFPEIPKKTPVDAKDLFLLRMPQANESWMPDLSKIKFAQVEPKPSKGAHNRDLRLLRMPERAMSDLSKIHFPEKHPNIENFKPDGNGCNHDMSQAYNARQTISRQRRRERQDDLDTPAPHDVYQPSNIPEQPRTITVKPMKTTKQRTRQAGTPPTLTNVKPQVSNEQRSNVTKAKPKPRPPVEINETGLSAESDLELSEISEDFNMSTEEQMYFHPRTVPRVSNREVERYCRELEERVKEQFNKDLEVRMKEQVDREVKERIRRQMEKELQEKESQRVSDQVKQEAKNAKTTQTTQNLGQRVGAKLRERAEVLPTEGPLERGTHPMFTKDESVKRSQVGTQVKEEELYTPTVPTYAQVGIQVAEDELHIPKITRRKETSAAQTDTETSRRAPMLPPDIFLGLRYSKEELDDQGVQVEIPSAPRLSAAEEPSRMTKTDQSRRFLSVADIDGEEWENIRAGPEASSEQQHPAVEDGLDESKGLEEESVHGVSSDEITIKGSDAETAVDTLQTPIATPRSARPPSDSPRPARPQPEPRHLRSPPEPKPRHRDSSHDPVTVQVMESIQSHDPVTVQVMESIQHPLPKHTDDPRGVSKQLIASRLSEMTEQLDAIERITQNMDREFQSSNVLLRAIENIGDVMSPSRHQVAVRHSPRLSDRRGRSGSTTKAARIQRDITPWRRETTGLLRASDLKQHAVDQSTVDNSETERKNGTSLEIQDTTDQPDAAQNEGSENKGGVTREKDTRTENRTPDRTSDEEESDGTILDDTSDSDHKSSVISRGSAASRKLSRHSQESGNEHVSQTKKTEQQGPFDDPLSSIKLTPKELKEIFADDSKATTKGNERSPEKRKEIREWMARKRTQQHAQWQGKVEELRSQEHKPFVTTNEGPSTLKKIKLAEKERETKRRNREQGHINERVKDASNMIREMLSEAVPKADTLTKIRYTPPKPKTKAITKVANDRYGTKTTNKRGKSPRQANRNVKPMPGHAQATRGIEAHRAGVIGEHPLTSSPIYPPSGRVDPRSEDNAPVYPNDEFTRFSRGRETTRSVSPNEFVTVKTYRQHEKEKLRRSHEFERQMDYELSRMSHQSPTVTWNPALRSLEIDHILDEIPDGSTIDEDRFQDIQSLLSDDSELKELLADVISSQATSRERQNREKDSGRDNVGMRTMTISKGTRGGRATSLSRRGQSAGAQNRRGKITTRGMAQPRGMSRTQALETTVTIARGTANKANRQRPGSQGRGRGASGHGRGASAGGRGASSNRKGVALVSGRGAVTGSKPCPNERKPRVALPDDDKLVFDVDEVSPWNTGDSLKMSDDIAQLLAEAKQAVGDDFSESSGSVMSNIDWEAVDRIMDSM</sequence>
<feature type="region of interest" description="Disordered" evidence="1">
    <location>
        <begin position="2479"/>
        <end position="2512"/>
    </location>
</feature>
<dbReference type="EMBL" id="DS469536">
    <property type="protein sequence ID" value="EDO45355.1"/>
    <property type="molecule type" value="Genomic_DNA"/>
</dbReference>
<dbReference type="PANTHER" id="PTHR14492">
    <property type="entry name" value="JBTS17"/>
    <property type="match status" value="1"/>
</dbReference>
<feature type="compositionally biased region" description="Polar residues" evidence="1">
    <location>
        <begin position="3387"/>
        <end position="3398"/>
    </location>
</feature>
<evidence type="ECO:0000313" key="2">
    <source>
        <dbReference type="EMBL" id="EDO45355.1"/>
    </source>
</evidence>
<gene>
    <name evidence="2" type="ORF">NEMVEDRAFT_v1g201663</name>
</gene>
<feature type="region of interest" description="Disordered" evidence="1">
    <location>
        <begin position="2899"/>
        <end position="3101"/>
    </location>
</feature>
<dbReference type="Pfam" id="PF15392">
    <property type="entry name" value="Joubert"/>
    <property type="match status" value="1"/>
</dbReference>
<feature type="region of interest" description="Disordered" evidence="1">
    <location>
        <begin position="2312"/>
        <end position="2397"/>
    </location>
</feature>
<keyword evidence="3" id="KW-1185">Reference proteome</keyword>
<feature type="compositionally biased region" description="Polar residues" evidence="1">
    <location>
        <begin position="2921"/>
        <end position="2932"/>
    </location>
</feature>
<feature type="region of interest" description="Disordered" evidence="1">
    <location>
        <begin position="1563"/>
        <end position="1583"/>
    </location>
</feature>
<feature type="compositionally biased region" description="Polar residues" evidence="1">
    <location>
        <begin position="1751"/>
        <end position="1770"/>
    </location>
</feature>
<feature type="compositionally biased region" description="Polar residues" evidence="1">
    <location>
        <begin position="415"/>
        <end position="425"/>
    </location>
</feature>
<feature type="compositionally biased region" description="Polar residues" evidence="1">
    <location>
        <begin position="3417"/>
        <end position="3427"/>
    </location>
</feature>
<protein>
    <submittedName>
        <fullName evidence="2">Uncharacterized protein</fullName>
    </submittedName>
</protein>
<accession>A7RSY1</accession>
<feature type="compositionally biased region" description="Basic and acidic residues" evidence="1">
    <location>
        <begin position="1068"/>
        <end position="1086"/>
    </location>
</feature>
<feature type="compositionally biased region" description="Gly residues" evidence="1">
    <location>
        <begin position="3444"/>
        <end position="3463"/>
    </location>
</feature>
<feature type="region of interest" description="Disordered" evidence="1">
    <location>
        <begin position="1697"/>
        <end position="1792"/>
    </location>
</feature>
<name>A7RSY1_NEMVE</name>
<reference evidence="2 3" key="1">
    <citation type="journal article" date="2007" name="Science">
        <title>Sea anemone genome reveals ancestral eumetazoan gene repertoire and genomic organization.</title>
        <authorList>
            <person name="Putnam N.H."/>
            <person name="Srivastava M."/>
            <person name="Hellsten U."/>
            <person name="Dirks B."/>
            <person name="Chapman J."/>
            <person name="Salamov A."/>
            <person name="Terry A."/>
            <person name="Shapiro H."/>
            <person name="Lindquist E."/>
            <person name="Kapitonov V.V."/>
            <person name="Jurka J."/>
            <person name="Genikhovich G."/>
            <person name="Grigoriev I.V."/>
            <person name="Lucas S.M."/>
            <person name="Steele R.E."/>
            <person name="Finnerty J.R."/>
            <person name="Technau U."/>
            <person name="Martindale M.Q."/>
            <person name="Rokhsar D.S."/>
        </authorList>
    </citation>
    <scope>NUCLEOTIDE SEQUENCE [LARGE SCALE GENOMIC DNA]</scope>
    <source>
        <strain evidence="3">CH2 X CH6</strain>
    </source>
</reference>
<feature type="region of interest" description="Disordered" evidence="1">
    <location>
        <begin position="3171"/>
        <end position="3198"/>
    </location>
</feature>
<proteinExistence type="predicted"/>
<dbReference type="InParanoid" id="A7RSY1"/>
<dbReference type="HOGENOM" id="CLU_224685_0_0_1"/>
<feature type="region of interest" description="Disordered" evidence="1">
    <location>
        <begin position="3352"/>
        <end position="3470"/>
    </location>
</feature>
<evidence type="ECO:0000313" key="3">
    <source>
        <dbReference type="Proteomes" id="UP000001593"/>
    </source>
</evidence>
<feature type="compositionally biased region" description="Polar residues" evidence="1">
    <location>
        <begin position="1267"/>
        <end position="1277"/>
    </location>
</feature>
<feature type="compositionally biased region" description="Basic and acidic residues" evidence="1">
    <location>
        <begin position="2744"/>
        <end position="2764"/>
    </location>
</feature>
<feature type="compositionally biased region" description="Basic residues" evidence="1">
    <location>
        <begin position="1777"/>
        <end position="1786"/>
    </location>
</feature>
<feature type="region of interest" description="Disordered" evidence="1">
    <location>
        <begin position="2524"/>
        <end position="2557"/>
    </location>
</feature>
<feature type="compositionally biased region" description="Basic and acidic residues" evidence="1">
    <location>
        <begin position="2947"/>
        <end position="2963"/>
    </location>
</feature>
<feature type="region of interest" description="Disordered" evidence="1">
    <location>
        <begin position="1983"/>
        <end position="2042"/>
    </location>
</feature>
<feature type="compositionally biased region" description="Basic and acidic residues" evidence="1">
    <location>
        <begin position="3078"/>
        <end position="3089"/>
    </location>
</feature>
<feature type="region of interest" description="Disordered" evidence="1">
    <location>
        <begin position="405"/>
        <end position="425"/>
    </location>
</feature>
<feature type="region of interest" description="Disordered" evidence="1">
    <location>
        <begin position="3210"/>
        <end position="3255"/>
    </location>
</feature>
<feature type="region of interest" description="Disordered" evidence="1">
    <location>
        <begin position="1068"/>
        <end position="1089"/>
    </location>
</feature>
<feature type="region of interest" description="Disordered" evidence="1">
    <location>
        <begin position="1831"/>
        <end position="1870"/>
    </location>
</feature>
<dbReference type="eggNOG" id="ENOG502QRD2">
    <property type="taxonomic scope" value="Eukaryota"/>
</dbReference>
<feature type="compositionally biased region" description="Polar residues" evidence="1">
    <location>
        <begin position="2501"/>
        <end position="2511"/>
    </location>
</feature>
<feature type="compositionally biased region" description="Basic and acidic residues" evidence="1">
    <location>
        <begin position="3242"/>
        <end position="3253"/>
    </location>
</feature>
<feature type="compositionally biased region" description="Basic and acidic residues" evidence="1">
    <location>
        <begin position="2479"/>
        <end position="2500"/>
    </location>
</feature>
<feature type="compositionally biased region" description="Basic and acidic residues" evidence="1">
    <location>
        <begin position="2011"/>
        <end position="2021"/>
    </location>
</feature>
<feature type="compositionally biased region" description="Basic and acidic residues" evidence="1">
    <location>
        <begin position="2641"/>
        <end position="2652"/>
    </location>
</feature>
<organism evidence="2 3">
    <name type="scientific">Nematostella vectensis</name>
    <name type="common">Starlet sea anemone</name>
    <dbReference type="NCBI Taxonomy" id="45351"/>
    <lineage>
        <taxon>Eukaryota</taxon>
        <taxon>Metazoa</taxon>
        <taxon>Cnidaria</taxon>
        <taxon>Anthozoa</taxon>
        <taxon>Hexacorallia</taxon>
        <taxon>Actiniaria</taxon>
        <taxon>Edwardsiidae</taxon>
        <taxon>Nematostella</taxon>
    </lineage>
</organism>
<feature type="compositionally biased region" description="Basic and acidic residues" evidence="1">
    <location>
        <begin position="1703"/>
        <end position="1718"/>
    </location>
</feature>
<feature type="region of interest" description="Disordered" evidence="1">
    <location>
        <begin position="2626"/>
        <end position="2765"/>
    </location>
</feature>
<feature type="compositionally biased region" description="Polar residues" evidence="1">
    <location>
        <begin position="2360"/>
        <end position="2384"/>
    </location>
</feature>
<feature type="compositionally biased region" description="Basic and acidic residues" evidence="1">
    <location>
        <begin position="3031"/>
        <end position="3065"/>
    </location>
</feature>
<dbReference type="PANTHER" id="PTHR14492:SF4">
    <property type="entry name" value="CILIOGENESIS AND PLANAR POLARITY EFFECTOR 1"/>
    <property type="match status" value="1"/>
</dbReference>